<proteinExistence type="predicted"/>
<dbReference type="Pfam" id="PF10035">
    <property type="entry name" value="DUF2179"/>
    <property type="match status" value="1"/>
</dbReference>
<keyword evidence="3 6" id="KW-0812">Transmembrane</keyword>
<dbReference type="GO" id="GO:0005886">
    <property type="term" value="C:plasma membrane"/>
    <property type="evidence" value="ECO:0007669"/>
    <property type="project" value="UniProtKB-SubCell"/>
</dbReference>
<evidence type="ECO:0000256" key="1">
    <source>
        <dbReference type="ARBA" id="ARBA00004651"/>
    </source>
</evidence>
<feature type="transmembrane region" description="Helical" evidence="6">
    <location>
        <begin position="14"/>
        <end position="37"/>
    </location>
</feature>
<dbReference type="AlphaFoldDB" id="U4QYA5"/>
<comment type="subcellular location">
    <subcellularLocation>
        <location evidence="1">Cell membrane</location>
        <topology evidence="1">Multi-pass membrane protein</topology>
    </subcellularLocation>
</comment>
<feature type="transmembrane region" description="Helical" evidence="6">
    <location>
        <begin position="124"/>
        <end position="143"/>
    </location>
</feature>
<dbReference type="CDD" id="cd16380">
    <property type="entry name" value="YitT_C"/>
    <property type="match status" value="1"/>
</dbReference>
<name>U4QYA5_9FIRM</name>
<keyword evidence="2" id="KW-1003">Cell membrane</keyword>
<feature type="domain" description="DUF2179" evidence="7">
    <location>
        <begin position="240"/>
        <end position="294"/>
    </location>
</feature>
<feature type="transmembrane region" description="Helical" evidence="6">
    <location>
        <begin position="57"/>
        <end position="75"/>
    </location>
</feature>
<protein>
    <recommendedName>
        <fullName evidence="7">DUF2179 domain-containing protein</fullName>
    </recommendedName>
</protein>
<keyword evidence="4 6" id="KW-1133">Transmembrane helix</keyword>
<sequence>MLNMGKVLSTLKSYLLITFGAVITALAINIFLVPYKIAPGGLSGLATVLYYLTNGKLSIGITMLAINVPLFLMGYRFIGRKFFIRTVYGTVVLSVIIDATEKYIGNIAQKLLLDGTSSSVAPDILLYSIIGGFLSGIGLGIVLKMDATTGGTELAAKLLNKLFHSLTIGQMLLAIDAIIIMFAIIVFNSILIGLYSLVSLFITIKVIDAIVEGVDYARAIFIISEKQDEISRRLLVELDRGVTELKGRGVYSGKDKNVLLCVAARTQVQQLKEIVHEIDKNAFMILTDVREVLGEGFTGTVSK</sequence>
<dbReference type="InterPro" id="IPR003740">
    <property type="entry name" value="YitT"/>
</dbReference>
<evidence type="ECO:0000256" key="5">
    <source>
        <dbReference type="ARBA" id="ARBA00023136"/>
    </source>
</evidence>
<keyword evidence="5 6" id="KW-0472">Membrane</keyword>
<evidence type="ECO:0000313" key="8">
    <source>
        <dbReference type="EMBL" id="EPR08049.1"/>
    </source>
</evidence>
<dbReference type="InterPro" id="IPR015867">
    <property type="entry name" value="N-reg_PII/ATP_PRibTrfase_C"/>
</dbReference>
<organism evidence="8 9">
    <name type="scientific">Ruminiclostridium papyrosolvens C7</name>
    <dbReference type="NCBI Taxonomy" id="1330534"/>
    <lineage>
        <taxon>Bacteria</taxon>
        <taxon>Bacillati</taxon>
        <taxon>Bacillota</taxon>
        <taxon>Clostridia</taxon>
        <taxon>Eubacteriales</taxon>
        <taxon>Oscillospiraceae</taxon>
        <taxon>Ruminiclostridium</taxon>
    </lineage>
</organism>
<dbReference type="PANTHER" id="PTHR33545:SF5">
    <property type="entry name" value="UPF0750 MEMBRANE PROTEIN YITT"/>
    <property type="match status" value="1"/>
</dbReference>
<dbReference type="PANTHER" id="PTHR33545">
    <property type="entry name" value="UPF0750 MEMBRANE PROTEIN YITT-RELATED"/>
    <property type="match status" value="1"/>
</dbReference>
<dbReference type="InterPro" id="IPR019264">
    <property type="entry name" value="DUF2179"/>
</dbReference>
<evidence type="ECO:0000256" key="2">
    <source>
        <dbReference type="ARBA" id="ARBA00022475"/>
    </source>
</evidence>
<evidence type="ECO:0000259" key="7">
    <source>
        <dbReference type="Pfam" id="PF10035"/>
    </source>
</evidence>
<dbReference type="InterPro" id="IPR051461">
    <property type="entry name" value="UPF0750_membrane"/>
</dbReference>
<dbReference type="STRING" id="1330534.L323_19020"/>
<comment type="caution">
    <text evidence="8">The sequence shown here is derived from an EMBL/GenBank/DDBJ whole genome shotgun (WGS) entry which is preliminary data.</text>
</comment>
<evidence type="ECO:0000256" key="6">
    <source>
        <dbReference type="SAM" id="Phobius"/>
    </source>
</evidence>
<dbReference type="Pfam" id="PF02588">
    <property type="entry name" value="YitT_membrane"/>
    <property type="match status" value="1"/>
</dbReference>
<dbReference type="Proteomes" id="UP000016860">
    <property type="component" value="Unassembled WGS sequence"/>
</dbReference>
<dbReference type="PATRIC" id="fig|1330534.3.peg.3776"/>
<evidence type="ECO:0000256" key="4">
    <source>
        <dbReference type="ARBA" id="ARBA00022989"/>
    </source>
</evidence>
<dbReference type="PIRSF" id="PIRSF006483">
    <property type="entry name" value="Membrane_protein_YitT"/>
    <property type="match status" value="1"/>
</dbReference>
<gene>
    <name evidence="8" type="ORF">L323_19020</name>
</gene>
<dbReference type="EMBL" id="ATAY01000094">
    <property type="protein sequence ID" value="EPR08049.1"/>
    <property type="molecule type" value="Genomic_DNA"/>
</dbReference>
<evidence type="ECO:0000256" key="3">
    <source>
        <dbReference type="ARBA" id="ARBA00022692"/>
    </source>
</evidence>
<dbReference type="Gene3D" id="3.30.70.120">
    <property type="match status" value="1"/>
</dbReference>
<reference evidence="8 9" key="1">
    <citation type="journal article" date="2013" name="Genome Announc.">
        <title>Draft Genome Sequence of the Cellulolytic Bacterium Clostridium papyrosolvens C7 (ATCC 700395).</title>
        <authorList>
            <person name="Zepeda V."/>
            <person name="Dassa B."/>
            <person name="Borovok I."/>
            <person name="Lamed R."/>
            <person name="Bayer E.A."/>
            <person name="Cate J.H."/>
        </authorList>
    </citation>
    <scope>NUCLEOTIDE SEQUENCE [LARGE SCALE GENOMIC DNA]</scope>
    <source>
        <strain evidence="8 9">C7</strain>
    </source>
</reference>
<accession>U4QYA5</accession>
<evidence type="ECO:0000313" key="9">
    <source>
        <dbReference type="Proteomes" id="UP000016860"/>
    </source>
</evidence>